<evidence type="ECO:0000313" key="3">
    <source>
        <dbReference type="Proteomes" id="UP001057498"/>
    </source>
</evidence>
<accession>A0ABN6PTY0</accession>
<dbReference type="InterPro" id="IPR052340">
    <property type="entry name" value="RNase_Y/CdgJ"/>
</dbReference>
<dbReference type="PANTHER" id="PTHR33525">
    <property type="match status" value="1"/>
</dbReference>
<dbReference type="EMBL" id="AP025730">
    <property type="protein sequence ID" value="BDI07032.1"/>
    <property type="molecule type" value="Genomic_DNA"/>
</dbReference>
<dbReference type="SUPFAM" id="SSF109604">
    <property type="entry name" value="HD-domain/PDEase-like"/>
    <property type="match status" value="1"/>
</dbReference>
<dbReference type="PROSITE" id="PS51833">
    <property type="entry name" value="HDOD"/>
    <property type="match status" value="1"/>
</dbReference>
<gene>
    <name evidence="2" type="ORF">CATMQ487_40020</name>
</gene>
<dbReference type="Proteomes" id="UP001057498">
    <property type="component" value="Chromosome"/>
</dbReference>
<reference evidence="2" key="1">
    <citation type="submission" date="2022-04" db="EMBL/GenBank/DDBJ databases">
        <title>Whole genome sequence of Sphaerotilus sp. FB-5.</title>
        <authorList>
            <person name="Takeda M."/>
            <person name="Narihara S."/>
            <person name="Akimoto M."/>
            <person name="Akimoto R."/>
            <person name="Nishiyashiki S."/>
            <person name="Murakami T."/>
        </authorList>
    </citation>
    <scope>NUCLEOTIDE SEQUENCE</scope>
    <source>
        <strain evidence="2">FB-5</strain>
    </source>
</reference>
<dbReference type="Gene3D" id="1.10.3210.10">
    <property type="entry name" value="Hypothetical protein af1432"/>
    <property type="match status" value="1"/>
</dbReference>
<name>A0ABN6PTY0_9BURK</name>
<dbReference type="InterPro" id="IPR013976">
    <property type="entry name" value="HDOD"/>
</dbReference>
<feature type="domain" description="HDOD" evidence="1">
    <location>
        <begin position="24"/>
        <end position="216"/>
    </location>
</feature>
<dbReference type="PANTHER" id="PTHR33525:SF6">
    <property type="entry name" value="HDOD DOMAIN-CONTAINING PROTEIN"/>
    <property type="match status" value="1"/>
</dbReference>
<organism evidence="2 3">
    <name type="scientific">Sphaerotilus microaerophilus</name>
    <dbReference type="NCBI Taxonomy" id="2914710"/>
    <lineage>
        <taxon>Bacteria</taxon>
        <taxon>Pseudomonadati</taxon>
        <taxon>Pseudomonadota</taxon>
        <taxon>Betaproteobacteria</taxon>
        <taxon>Burkholderiales</taxon>
        <taxon>Sphaerotilaceae</taxon>
        <taxon>Sphaerotilus</taxon>
    </lineage>
</organism>
<protein>
    <submittedName>
        <fullName evidence="2">HDOD domain-containing protein</fullName>
    </submittedName>
</protein>
<proteinExistence type="predicted"/>
<sequence>MLTRNIDQELDQALTAGPAGTITIPPCPDLLTRLQSVMREADPDWDVVCSIASSDVAMAASLVRAANSPVYARRSPVSSVNQAMSLLGLKATSTLLTQFLTVRALPVNHPALQNFWQGSSRRALVMGYVARQLYGTPPDLAHTFGLFCDVGIPVLLQGLRGYGGTLAEAQARRDRSFTGTEQANHRTDHTIVGALVARAWRLPEPLKLAIRLHHEVEALTDTQIDPGVRNLLAAVVVADHLVAQHEGQPDGQEWQQRGDACLAHLQIREDELTLWLDDLNPALHHVR</sequence>
<dbReference type="RefSeq" id="WP_251970258.1">
    <property type="nucleotide sequence ID" value="NZ_AP025730.1"/>
</dbReference>
<dbReference type="Pfam" id="PF08668">
    <property type="entry name" value="HDOD"/>
    <property type="match status" value="1"/>
</dbReference>
<evidence type="ECO:0000259" key="1">
    <source>
        <dbReference type="PROSITE" id="PS51833"/>
    </source>
</evidence>
<evidence type="ECO:0000313" key="2">
    <source>
        <dbReference type="EMBL" id="BDI07032.1"/>
    </source>
</evidence>
<keyword evidence="3" id="KW-1185">Reference proteome</keyword>